<evidence type="ECO:0000313" key="3">
    <source>
        <dbReference type="EMBL" id="KAG2604355.1"/>
    </source>
</evidence>
<dbReference type="Pfam" id="PF03140">
    <property type="entry name" value="DUF247"/>
    <property type="match status" value="1"/>
</dbReference>
<keyword evidence="2" id="KW-0812">Transmembrane</keyword>
<keyword evidence="2" id="KW-1133">Transmembrane helix</keyword>
<proteinExistence type="predicted"/>
<reference evidence="3" key="1">
    <citation type="submission" date="2020-05" db="EMBL/GenBank/DDBJ databases">
        <title>WGS assembly of Panicum virgatum.</title>
        <authorList>
            <person name="Lovell J.T."/>
            <person name="Jenkins J."/>
            <person name="Shu S."/>
            <person name="Juenger T.E."/>
            <person name="Schmutz J."/>
        </authorList>
    </citation>
    <scope>NUCLEOTIDE SEQUENCE</scope>
    <source>
        <strain evidence="3">AP13</strain>
    </source>
</reference>
<keyword evidence="4" id="KW-1185">Reference proteome</keyword>
<organism evidence="3 4">
    <name type="scientific">Panicum virgatum</name>
    <name type="common">Blackwell switchgrass</name>
    <dbReference type="NCBI Taxonomy" id="38727"/>
    <lineage>
        <taxon>Eukaryota</taxon>
        <taxon>Viridiplantae</taxon>
        <taxon>Streptophyta</taxon>
        <taxon>Embryophyta</taxon>
        <taxon>Tracheophyta</taxon>
        <taxon>Spermatophyta</taxon>
        <taxon>Magnoliopsida</taxon>
        <taxon>Liliopsida</taxon>
        <taxon>Poales</taxon>
        <taxon>Poaceae</taxon>
        <taxon>PACMAD clade</taxon>
        <taxon>Panicoideae</taxon>
        <taxon>Panicodae</taxon>
        <taxon>Paniceae</taxon>
        <taxon>Panicinae</taxon>
        <taxon>Panicum</taxon>
        <taxon>Panicum sect. Hiantes</taxon>
    </lineage>
</organism>
<dbReference type="PANTHER" id="PTHR31549">
    <property type="entry name" value="PROTEIN, PUTATIVE (DUF247)-RELATED-RELATED"/>
    <property type="match status" value="1"/>
</dbReference>
<name>A0A8T0T568_PANVG</name>
<dbReference type="OrthoDB" id="781027at2759"/>
<sequence>MSDEPNVPAAADPGRVPGPPAAAELLGRVPRPRAPPPAPLPYQAMLGSTAYERMRAEHPAEFAPASVFFTHDPRSAIDRRNSFRVKAALVYEAVTGHHVDDHMQRAGSLLLALARECHARIQAPTTTGDAGGAPPEGGGPPPNPANPDTKGGKNKSNPPAEVTDEGLDETQKRVVDGVFLVVGFLPKLKEAIARSADRDGVDESFKSRHMQDIVTDVVKLENQLPLRDLLDVVAVAEAAVAATVARDEFEDVRSSISGGGEYRLPFSKDSFEDVVHGFCWYYSPFASSKKPAAASPFKDVATDEDMATRTLLDCLHLSVVKPPQGAGVSATGRPARMPTARELRRSGVRLQAAENGRAEVEFAQPTVRLPALVYDFKLATVTRNLLAREYEGQSKPVTRYFQMLNELAEDAADVRILRRAGVVRGGSGGAQEVHGLIKSIDGHATYPSVYMAMDREIEKVKQYHDQRMTSFLVRNRPGVIWASSVAALSVVAIVAARRNRQG</sequence>
<dbReference type="Proteomes" id="UP000823388">
    <property type="component" value="Chromosome 4N"/>
</dbReference>
<comment type="caution">
    <text evidence="3">The sequence shown here is derived from an EMBL/GenBank/DDBJ whole genome shotgun (WGS) entry which is preliminary data.</text>
</comment>
<keyword evidence="2" id="KW-0472">Membrane</keyword>
<dbReference type="PANTHER" id="PTHR31549:SF24">
    <property type="entry name" value="OS06G0160600 PROTEIN"/>
    <property type="match status" value="1"/>
</dbReference>
<feature type="transmembrane region" description="Helical" evidence="2">
    <location>
        <begin position="478"/>
        <end position="496"/>
    </location>
</feature>
<accession>A0A8T0T568</accession>
<gene>
    <name evidence="3" type="ORF">PVAP13_4NG057800</name>
</gene>
<dbReference type="EMBL" id="CM029044">
    <property type="protein sequence ID" value="KAG2604355.1"/>
    <property type="molecule type" value="Genomic_DNA"/>
</dbReference>
<protein>
    <submittedName>
        <fullName evidence="3">Uncharacterized protein</fullName>
    </submittedName>
</protein>
<evidence type="ECO:0000256" key="1">
    <source>
        <dbReference type="SAM" id="MobiDB-lite"/>
    </source>
</evidence>
<dbReference type="AlphaFoldDB" id="A0A8T0T568"/>
<feature type="region of interest" description="Disordered" evidence="1">
    <location>
        <begin position="1"/>
        <end position="39"/>
    </location>
</feature>
<evidence type="ECO:0000313" key="4">
    <source>
        <dbReference type="Proteomes" id="UP000823388"/>
    </source>
</evidence>
<dbReference type="InterPro" id="IPR004158">
    <property type="entry name" value="DUF247_pln"/>
</dbReference>
<feature type="region of interest" description="Disordered" evidence="1">
    <location>
        <begin position="124"/>
        <end position="168"/>
    </location>
</feature>
<evidence type="ECO:0000256" key="2">
    <source>
        <dbReference type="SAM" id="Phobius"/>
    </source>
</evidence>